<dbReference type="AlphaFoldDB" id="A0A7I8ILN6"/>
<dbReference type="EMBL" id="CACRZD030000004">
    <property type="protein sequence ID" value="CAA6658874.1"/>
    <property type="molecule type" value="Genomic_DNA"/>
</dbReference>
<evidence type="ECO:0000313" key="2">
    <source>
        <dbReference type="EMBL" id="CAA2619148.1"/>
    </source>
</evidence>
<protein>
    <submittedName>
        <fullName evidence="2">Uncharacterized protein</fullName>
    </submittedName>
</protein>
<evidence type="ECO:0000313" key="3">
    <source>
        <dbReference type="Proteomes" id="UP001189122"/>
    </source>
</evidence>
<dbReference type="Proteomes" id="UP001189122">
    <property type="component" value="Unassembled WGS sequence"/>
</dbReference>
<proteinExistence type="predicted"/>
<keyword evidence="1" id="KW-0812">Transmembrane</keyword>
<gene>
    <name evidence="2" type="ORF">SI7747_04005315</name>
</gene>
<organism evidence="2">
    <name type="scientific">Spirodela intermedia</name>
    <name type="common">Intermediate duckweed</name>
    <dbReference type="NCBI Taxonomy" id="51605"/>
    <lineage>
        <taxon>Eukaryota</taxon>
        <taxon>Viridiplantae</taxon>
        <taxon>Streptophyta</taxon>
        <taxon>Embryophyta</taxon>
        <taxon>Tracheophyta</taxon>
        <taxon>Spermatophyta</taxon>
        <taxon>Magnoliopsida</taxon>
        <taxon>Liliopsida</taxon>
        <taxon>Araceae</taxon>
        <taxon>Lemnoideae</taxon>
        <taxon>Spirodela</taxon>
    </lineage>
</organism>
<reference evidence="2 3" key="1">
    <citation type="submission" date="2019-12" db="EMBL/GenBank/DDBJ databases">
        <authorList>
            <person name="Scholz U."/>
            <person name="Mascher M."/>
            <person name="Fiebig A."/>
        </authorList>
    </citation>
    <scope>NUCLEOTIDE SEQUENCE</scope>
</reference>
<keyword evidence="1" id="KW-1133">Transmembrane helix</keyword>
<sequence length="35" mass="4254">MCRMVLIPSTSTTNRTLRNILFFFLSVYWYFVFVS</sequence>
<keyword evidence="3" id="KW-1185">Reference proteome</keyword>
<evidence type="ECO:0000256" key="1">
    <source>
        <dbReference type="SAM" id="Phobius"/>
    </source>
</evidence>
<feature type="transmembrane region" description="Helical" evidence="1">
    <location>
        <begin position="16"/>
        <end position="34"/>
    </location>
</feature>
<accession>A0A7I8ILN6</accession>
<dbReference type="EMBL" id="LR743591">
    <property type="protein sequence ID" value="CAA2619148.1"/>
    <property type="molecule type" value="Genomic_DNA"/>
</dbReference>
<name>A0A7I8ILN6_SPIIN</name>
<keyword evidence="1" id="KW-0472">Membrane</keyword>